<dbReference type="Pfam" id="PF00646">
    <property type="entry name" value="F-box"/>
    <property type="match status" value="1"/>
</dbReference>
<dbReference type="InParanoid" id="A0A2P5EQQ6"/>
<feature type="domain" description="F-box" evidence="2">
    <location>
        <begin position="30"/>
        <end position="78"/>
    </location>
</feature>
<dbReference type="Proteomes" id="UP000237000">
    <property type="component" value="Unassembled WGS sequence"/>
</dbReference>
<dbReference type="EMBL" id="JXTC01000112">
    <property type="protein sequence ID" value="PON87815.1"/>
    <property type="molecule type" value="Genomic_DNA"/>
</dbReference>
<dbReference type="InterPro" id="IPR036047">
    <property type="entry name" value="F-box-like_dom_sf"/>
</dbReference>
<dbReference type="AlphaFoldDB" id="A0A2P5EQQ6"/>
<proteinExistence type="predicted"/>
<evidence type="ECO:0000256" key="1">
    <source>
        <dbReference type="SAM" id="MobiDB-lite"/>
    </source>
</evidence>
<dbReference type="FunCoup" id="A0A2P5EQQ6">
    <property type="interactions" value="1660"/>
</dbReference>
<evidence type="ECO:0000313" key="3">
    <source>
        <dbReference type="EMBL" id="PON87815.1"/>
    </source>
</evidence>
<feature type="region of interest" description="Disordered" evidence="1">
    <location>
        <begin position="1"/>
        <end position="22"/>
    </location>
</feature>
<name>A0A2P5EQQ6_TREOI</name>
<comment type="caution">
    <text evidence="3">The sequence shown here is derived from an EMBL/GenBank/DDBJ whole genome shotgun (WGS) entry which is preliminary data.</text>
</comment>
<dbReference type="SUPFAM" id="SSF52047">
    <property type="entry name" value="RNI-like"/>
    <property type="match status" value="1"/>
</dbReference>
<reference evidence="4" key="1">
    <citation type="submission" date="2016-06" db="EMBL/GenBank/DDBJ databases">
        <title>Parallel loss of symbiosis genes in relatives of nitrogen-fixing non-legume Parasponia.</title>
        <authorList>
            <person name="Van Velzen R."/>
            <person name="Holmer R."/>
            <person name="Bu F."/>
            <person name="Rutten L."/>
            <person name="Van Zeijl A."/>
            <person name="Liu W."/>
            <person name="Santuari L."/>
            <person name="Cao Q."/>
            <person name="Sharma T."/>
            <person name="Shen D."/>
            <person name="Roswanjaya Y."/>
            <person name="Wardhani T."/>
            <person name="Kalhor M.S."/>
            <person name="Jansen J."/>
            <person name="Van den Hoogen J."/>
            <person name="Gungor B."/>
            <person name="Hartog M."/>
            <person name="Hontelez J."/>
            <person name="Verver J."/>
            <person name="Yang W.-C."/>
            <person name="Schijlen E."/>
            <person name="Repin R."/>
            <person name="Schilthuizen M."/>
            <person name="Schranz E."/>
            <person name="Heidstra R."/>
            <person name="Miyata K."/>
            <person name="Fedorova E."/>
            <person name="Kohlen W."/>
            <person name="Bisseling T."/>
            <person name="Smit S."/>
            <person name="Geurts R."/>
        </authorList>
    </citation>
    <scope>NUCLEOTIDE SEQUENCE [LARGE SCALE GENOMIC DNA]</scope>
    <source>
        <strain evidence="4">cv. RG33-2</strain>
    </source>
</reference>
<organism evidence="3 4">
    <name type="scientific">Trema orientale</name>
    <name type="common">Charcoal tree</name>
    <name type="synonym">Celtis orientalis</name>
    <dbReference type="NCBI Taxonomy" id="63057"/>
    <lineage>
        <taxon>Eukaryota</taxon>
        <taxon>Viridiplantae</taxon>
        <taxon>Streptophyta</taxon>
        <taxon>Embryophyta</taxon>
        <taxon>Tracheophyta</taxon>
        <taxon>Spermatophyta</taxon>
        <taxon>Magnoliopsida</taxon>
        <taxon>eudicotyledons</taxon>
        <taxon>Gunneridae</taxon>
        <taxon>Pentapetalae</taxon>
        <taxon>rosids</taxon>
        <taxon>fabids</taxon>
        <taxon>Rosales</taxon>
        <taxon>Cannabaceae</taxon>
        <taxon>Trema</taxon>
    </lineage>
</organism>
<evidence type="ECO:0000313" key="4">
    <source>
        <dbReference type="Proteomes" id="UP000237000"/>
    </source>
</evidence>
<gene>
    <name evidence="3" type="ORF">TorRG33x02_163600</name>
</gene>
<dbReference type="Gene3D" id="3.80.10.10">
    <property type="entry name" value="Ribonuclease Inhibitor"/>
    <property type="match status" value="1"/>
</dbReference>
<dbReference type="CDD" id="cd22160">
    <property type="entry name" value="F-box_AtFBL13-like"/>
    <property type="match status" value="1"/>
</dbReference>
<dbReference type="SMART" id="SM00256">
    <property type="entry name" value="FBOX"/>
    <property type="match status" value="1"/>
</dbReference>
<evidence type="ECO:0000259" key="2">
    <source>
        <dbReference type="PROSITE" id="PS50181"/>
    </source>
</evidence>
<protein>
    <submittedName>
        <fullName evidence="3">F-box domain containing protein</fullName>
    </submittedName>
</protein>
<dbReference type="Gene3D" id="1.20.1280.50">
    <property type="match status" value="1"/>
</dbReference>
<sequence>MAHDQKRVKLEDHGTKEEEVREPNTITTGVDRFSQLPDSIICEILSSLPTIQAVRTSILSKRWRRIWYSLPFLYFNDSVVGGSFDLNKFHKFVGTCLELRKNDMFGATDTPVTKFELVLYKSKSKSITDGWLKAVAQSNVKELAVQTQNMRTHYGLPVDVLRARSLTVLDLYFVRLWGLRSISLPSLFEPLKSLEIYCERKRTTFRIEAVNLEYLLGSGYAAYFDFGLSSYGALTELSFTCSRFSDEWLEALTLKLPVLECLTLTDCENLTYWKLKSNLKKPSEYDMDWYINLLKFLSSLNCSEYLSLDVSSEEALIFPKELRKVYSSPLPNLEDLEVRTSSPSADNSDLRESLMWASPSLETLSIYPK</sequence>
<dbReference type="PANTHER" id="PTHR31639">
    <property type="entry name" value="F-BOX PROTEIN-LIKE"/>
    <property type="match status" value="1"/>
</dbReference>
<dbReference type="SUPFAM" id="SSF81383">
    <property type="entry name" value="F-box domain"/>
    <property type="match status" value="1"/>
</dbReference>
<dbReference type="InterPro" id="IPR001810">
    <property type="entry name" value="F-box_dom"/>
</dbReference>
<accession>A0A2P5EQQ6</accession>
<dbReference type="STRING" id="63057.A0A2P5EQQ6"/>
<dbReference type="PANTHER" id="PTHR31639:SF42">
    <property type="entry name" value="OS02G0160200 PROTEIN"/>
    <property type="match status" value="1"/>
</dbReference>
<dbReference type="OrthoDB" id="1163307at2759"/>
<dbReference type="InterPro" id="IPR032675">
    <property type="entry name" value="LRR_dom_sf"/>
</dbReference>
<dbReference type="PROSITE" id="PS50181">
    <property type="entry name" value="FBOX"/>
    <property type="match status" value="1"/>
</dbReference>
<keyword evidence="4" id="KW-1185">Reference proteome</keyword>
<dbReference type="InterPro" id="IPR053781">
    <property type="entry name" value="F-box_AtFBL13-like"/>
</dbReference>